<keyword evidence="2" id="KW-0614">Plasmid</keyword>
<evidence type="ECO:0000313" key="2">
    <source>
        <dbReference type="EMBL" id="CBW44210.1"/>
    </source>
</evidence>
<feature type="transmembrane region" description="Helical" evidence="1">
    <location>
        <begin position="115"/>
        <end position="133"/>
    </location>
</feature>
<protein>
    <submittedName>
        <fullName evidence="2">Putative lantibiotic membrane protein</fullName>
    </submittedName>
</protein>
<reference evidence="2" key="1">
    <citation type="submission" date="2010-08" db="EMBL/GenBank/DDBJ databases">
        <title>Diversity of serine proteases in the Bacillus cereus group.</title>
        <authorList>
            <person name="Zihlmann P."/>
            <person name="Perreten V."/>
        </authorList>
    </citation>
    <scope>NUCLEOTIDE SEQUENCE [LARGE SCALE GENOMIC DNA]</scope>
    <source>
        <strain evidence="2">VPC1401</strain>
        <plasmid evidence="2">pLVP1401</plasmid>
    </source>
</reference>
<sequence length="229" mass="26996">MKYIFLTMLILFVIPEGISFIMRFSKELSNYDNKALIAVILMTIFIQIILAWFVTKNLKRAASNKIILDRDVSDISEINYNKSLNYSNISISLIIILNLICLFFISSILEEINNKLFLMFIPLFLTIYFLTIYSKKIQAINSTALKENDIDYIEKYMGNLDEGEMYIHFKVLFKNFYLNNTLLFAVILILSIYSLNNHLDYSLPLILLIILFSINNLYYQYQLKKNYEK</sequence>
<organism evidence="2">
    <name type="scientific">Bacillus cereus VPC1401</name>
    <dbReference type="NCBI Taxonomy" id="870739"/>
    <lineage>
        <taxon>Bacteria</taxon>
        <taxon>Bacillati</taxon>
        <taxon>Bacillota</taxon>
        <taxon>Bacilli</taxon>
        <taxon>Bacillales</taxon>
        <taxon>Bacillaceae</taxon>
        <taxon>Bacillus</taxon>
        <taxon>Bacillus cereus group</taxon>
    </lineage>
</organism>
<dbReference type="Pfam" id="PF11368">
    <property type="entry name" value="DUF3169"/>
    <property type="match status" value="1"/>
</dbReference>
<dbReference type="EMBL" id="FR675941">
    <property type="protein sequence ID" value="CBW44210.1"/>
    <property type="molecule type" value="Genomic_DNA"/>
</dbReference>
<keyword evidence="1" id="KW-0472">Membrane</keyword>
<gene>
    <name evidence="2" type="ORF">pLVP1401_59</name>
</gene>
<dbReference type="InterPro" id="IPR021509">
    <property type="entry name" value="DUF3169"/>
</dbReference>
<feature type="transmembrane region" description="Helical" evidence="1">
    <location>
        <begin position="176"/>
        <end position="195"/>
    </location>
</feature>
<accession>E5AK70</accession>
<evidence type="ECO:0000256" key="1">
    <source>
        <dbReference type="SAM" id="Phobius"/>
    </source>
</evidence>
<dbReference type="RefSeq" id="WP_013450128.1">
    <property type="nucleotide sequence ID" value="NC_014757.1"/>
</dbReference>
<feature type="transmembrane region" description="Helical" evidence="1">
    <location>
        <begin position="35"/>
        <end position="55"/>
    </location>
</feature>
<keyword evidence="1" id="KW-0812">Transmembrane</keyword>
<proteinExistence type="predicted"/>
<keyword evidence="1" id="KW-1133">Transmembrane helix</keyword>
<feature type="transmembrane region" description="Helical" evidence="1">
    <location>
        <begin position="201"/>
        <end position="219"/>
    </location>
</feature>
<dbReference type="AlphaFoldDB" id="E5AK70"/>
<geneLocation type="plasmid" evidence="2">
    <name>pLVP1401</name>
</geneLocation>
<feature type="transmembrane region" description="Helical" evidence="1">
    <location>
        <begin position="89"/>
        <end position="109"/>
    </location>
</feature>
<name>E5AK70_BACCE</name>